<dbReference type="HOGENOM" id="CLU_2941399_0_0_1"/>
<accession>A0A067MM15</accession>
<sequence length="60" mass="6769">MPAEWALVGEAKEQGPAELAETSRWPQDHIHPIHWLPDEILPPYFALRGVRAMLSMCATC</sequence>
<keyword evidence="2" id="KW-1185">Reference proteome</keyword>
<dbReference type="InParanoid" id="A0A067MM15"/>
<protein>
    <submittedName>
        <fullName evidence="1">Uncharacterized protein</fullName>
    </submittedName>
</protein>
<name>A0A067MM15_BOTB1</name>
<evidence type="ECO:0000313" key="2">
    <source>
        <dbReference type="Proteomes" id="UP000027195"/>
    </source>
</evidence>
<gene>
    <name evidence="1" type="ORF">BOTBODRAFT_30683</name>
</gene>
<evidence type="ECO:0000313" key="1">
    <source>
        <dbReference type="EMBL" id="KDQ16783.1"/>
    </source>
</evidence>
<proteinExistence type="predicted"/>
<dbReference type="AlphaFoldDB" id="A0A067MM15"/>
<organism evidence="1 2">
    <name type="scientific">Botryobasidium botryosum (strain FD-172 SS1)</name>
    <dbReference type="NCBI Taxonomy" id="930990"/>
    <lineage>
        <taxon>Eukaryota</taxon>
        <taxon>Fungi</taxon>
        <taxon>Dikarya</taxon>
        <taxon>Basidiomycota</taxon>
        <taxon>Agaricomycotina</taxon>
        <taxon>Agaricomycetes</taxon>
        <taxon>Cantharellales</taxon>
        <taxon>Botryobasidiaceae</taxon>
        <taxon>Botryobasidium</taxon>
    </lineage>
</organism>
<dbReference type="Proteomes" id="UP000027195">
    <property type="component" value="Unassembled WGS sequence"/>
</dbReference>
<dbReference type="EMBL" id="KL198026">
    <property type="protein sequence ID" value="KDQ16783.1"/>
    <property type="molecule type" value="Genomic_DNA"/>
</dbReference>
<reference evidence="2" key="1">
    <citation type="journal article" date="2014" name="Proc. Natl. Acad. Sci. U.S.A.">
        <title>Extensive sampling of basidiomycete genomes demonstrates inadequacy of the white-rot/brown-rot paradigm for wood decay fungi.</title>
        <authorList>
            <person name="Riley R."/>
            <person name="Salamov A.A."/>
            <person name="Brown D.W."/>
            <person name="Nagy L.G."/>
            <person name="Floudas D."/>
            <person name="Held B.W."/>
            <person name="Levasseur A."/>
            <person name="Lombard V."/>
            <person name="Morin E."/>
            <person name="Otillar R."/>
            <person name="Lindquist E.A."/>
            <person name="Sun H."/>
            <person name="LaButti K.M."/>
            <person name="Schmutz J."/>
            <person name="Jabbour D."/>
            <person name="Luo H."/>
            <person name="Baker S.E."/>
            <person name="Pisabarro A.G."/>
            <person name="Walton J.D."/>
            <person name="Blanchette R.A."/>
            <person name="Henrissat B."/>
            <person name="Martin F."/>
            <person name="Cullen D."/>
            <person name="Hibbett D.S."/>
            <person name="Grigoriev I.V."/>
        </authorList>
    </citation>
    <scope>NUCLEOTIDE SEQUENCE [LARGE SCALE GENOMIC DNA]</scope>
    <source>
        <strain evidence="2">FD-172 SS1</strain>
    </source>
</reference>